<accession>A0A267MJS0</accession>
<dbReference type="GO" id="GO:0046872">
    <property type="term" value="F:metal ion binding"/>
    <property type="evidence" value="ECO:0007669"/>
    <property type="project" value="UniProtKB-KW"/>
</dbReference>
<keyword evidence="1" id="KW-0479">Metal-binding</keyword>
<dbReference type="GO" id="GO:0006508">
    <property type="term" value="P:proteolysis"/>
    <property type="evidence" value="ECO:0007669"/>
    <property type="project" value="InterPro"/>
</dbReference>
<dbReference type="SUPFAM" id="SSF144052">
    <property type="entry name" value="Thermophilic metalloprotease-like"/>
    <property type="match status" value="1"/>
</dbReference>
<reference evidence="2 3" key="1">
    <citation type="submission" date="2017-06" db="EMBL/GenBank/DDBJ databases">
        <title>Draft genome sequence of anaerobic fermentative bacterium Anaeromicrobium sediminis DY2726D isolated from West Pacific Ocean sediments.</title>
        <authorList>
            <person name="Zeng X."/>
        </authorList>
    </citation>
    <scope>NUCLEOTIDE SEQUENCE [LARGE SCALE GENOMIC DNA]</scope>
    <source>
        <strain evidence="2 3">DY2726D</strain>
    </source>
</reference>
<proteinExistence type="predicted"/>
<dbReference type="OrthoDB" id="9803993at2"/>
<dbReference type="Pfam" id="PF02073">
    <property type="entry name" value="Peptidase_M29"/>
    <property type="match status" value="1"/>
</dbReference>
<dbReference type="AlphaFoldDB" id="A0A267MJS0"/>
<dbReference type="PANTHER" id="PTHR34448:SF3">
    <property type="entry name" value="AMINOPEPTIDASE AMPS"/>
    <property type="match status" value="1"/>
</dbReference>
<evidence type="ECO:0000313" key="3">
    <source>
        <dbReference type="Proteomes" id="UP000216024"/>
    </source>
</evidence>
<evidence type="ECO:0000256" key="1">
    <source>
        <dbReference type="ARBA" id="ARBA00022723"/>
    </source>
</evidence>
<name>A0A267MJS0_9FIRM</name>
<keyword evidence="2" id="KW-0645">Protease</keyword>
<dbReference type="EMBL" id="NIBG01000006">
    <property type="protein sequence ID" value="PAB59697.1"/>
    <property type="molecule type" value="Genomic_DNA"/>
</dbReference>
<dbReference type="Proteomes" id="UP000216024">
    <property type="component" value="Unassembled WGS sequence"/>
</dbReference>
<dbReference type="InterPro" id="IPR000787">
    <property type="entry name" value="Peptidase_M29"/>
</dbReference>
<organism evidence="2 3">
    <name type="scientific">Anaeromicrobium sediminis</name>
    <dbReference type="NCBI Taxonomy" id="1478221"/>
    <lineage>
        <taxon>Bacteria</taxon>
        <taxon>Bacillati</taxon>
        <taxon>Bacillota</taxon>
        <taxon>Clostridia</taxon>
        <taxon>Peptostreptococcales</taxon>
        <taxon>Thermotaleaceae</taxon>
        <taxon>Anaeromicrobium</taxon>
    </lineage>
</organism>
<gene>
    <name evidence="2" type="ORF">CCE28_09020</name>
</gene>
<dbReference type="PANTHER" id="PTHR34448">
    <property type="entry name" value="AMINOPEPTIDASE"/>
    <property type="match status" value="1"/>
</dbReference>
<keyword evidence="2" id="KW-0031">Aminopeptidase</keyword>
<evidence type="ECO:0000313" key="2">
    <source>
        <dbReference type="EMBL" id="PAB59697.1"/>
    </source>
</evidence>
<dbReference type="InterPro" id="IPR052170">
    <property type="entry name" value="M29_Exopeptidase"/>
</dbReference>
<dbReference type="GO" id="GO:0004177">
    <property type="term" value="F:aminopeptidase activity"/>
    <property type="evidence" value="ECO:0007669"/>
    <property type="project" value="UniProtKB-KW"/>
</dbReference>
<keyword evidence="3" id="KW-1185">Reference proteome</keyword>
<sequence length="676" mass="79435">MEGNMHMYKVYNESITGYEEKLEGIKKIVEKTGDSKDPVDEFFHHTAKLILELVDFHKELNEEYFKGSIENLREENNSLYKELIGENYNKSYSNPTYAVNRLGDGLGQVFCGFYDKYLNYVDYIFKGKLFKINELNEFFMKVYTSHENKELNYEKFKSLMGEHVTSTLDLNNNLFFKETYDLDFDFYTNIVMKSDLNDLSYLFKYGKYISDNEINTAKFLNGYEQDKIDTVSDSIVKAYINGFIRDNKDITKRHNVRIVANVGQERITREIIKKLKDNNLNGFVAEVQSTEYNKQFDYDHKFDNSIYLNKEYEKLYMESLKNQAKENEEKLRDYSGILFIERFGEEPFSPSSKKERLKLSENQLGLYQNMRNELRKTIEEYIPEKERSFCIVAFPTPDIGHNFEEIFEETVKINMLDSNKYERIQQHIIDALDKGEFVHVKGKDGNDTDIYVKMHEIKDPEKETNFVNCVADVNIPLGEVFTSPILKDTNGVLHVEDIYLDGFRYYNLKLKFEDGYITEYSCTNFEKEEENKEYIKENLIFPHNTLPLGEFAIGTNTLAYVIAKKYDIMDKLPILIIEKMGPHFAVGDTCFSWAEDIPVYNFLDKKEIIARDNEKSLLRKTNINEAYTNCHTDITLPYESLDTIVVISKEKEEVEIIRDGRFVLEGTEELNEPFEV</sequence>
<keyword evidence="2" id="KW-0378">Hydrolase</keyword>
<protein>
    <submittedName>
        <fullName evidence="2">Leucyl aminopeptidase</fullName>
    </submittedName>
</protein>
<comment type="caution">
    <text evidence="2">The sequence shown here is derived from an EMBL/GenBank/DDBJ whole genome shotgun (WGS) entry which is preliminary data.</text>
</comment>